<dbReference type="PRINTS" id="PR00164">
    <property type="entry name" value="ABC2TRNSPORT"/>
</dbReference>
<evidence type="ECO:0000256" key="4">
    <source>
        <dbReference type="ARBA" id="ARBA00023136"/>
    </source>
</evidence>
<dbReference type="PROSITE" id="PS51012">
    <property type="entry name" value="ABC_TM2"/>
    <property type="match status" value="1"/>
</dbReference>
<keyword evidence="2 5" id="KW-0812">Transmembrane</keyword>
<dbReference type="PANTHER" id="PTHR43229:SF2">
    <property type="entry name" value="NODULATION PROTEIN J"/>
    <property type="match status" value="1"/>
</dbReference>
<keyword evidence="4 5" id="KW-0472">Membrane</keyword>
<keyword evidence="5" id="KW-1003">Cell membrane</keyword>
<comment type="caution">
    <text evidence="7">The sequence shown here is derived from an EMBL/GenBank/DDBJ whole genome shotgun (WGS) entry which is preliminary data.</text>
</comment>
<comment type="subcellular location">
    <subcellularLocation>
        <location evidence="5">Cell inner membrane</location>
        <topology evidence="5">Multi-pass membrane protein</topology>
    </subcellularLocation>
    <subcellularLocation>
        <location evidence="1">Membrane</location>
        <topology evidence="1">Multi-pass membrane protein</topology>
    </subcellularLocation>
</comment>
<dbReference type="EMBL" id="JAOCZP010000001">
    <property type="protein sequence ID" value="MCT7374287.1"/>
    <property type="molecule type" value="Genomic_DNA"/>
</dbReference>
<keyword evidence="3 5" id="KW-1133">Transmembrane helix</keyword>
<feature type="transmembrane region" description="Helical" evidence="5">
    <location>
        <begin position="233"/>
        <end position="253"/>
    </location>
</feature>
<evidence type="ECO:0000256" key="1">
    <source>
        <dbReference type="ARBA" id="ARBA00004141"/>
    </source>
</evidence>
<keyword evidence="5" id="KW-0813">Transport</keyword>
<evidence type="ECO:0000256" key="2">
    <source>
        <dbReference type="ARBA" id="ARBA00022692"/>
    </source>
</evidence>
<evidence type="ECO:0000259" key="6">
    <source>
        <dbReference type="PROSITE" id="PS51012"/>
    </source>
</evidence>
<dbReference type="NCBIfam" id="TIGR03861">
    <property type="entry name" value="phenyl_ABC_PedC"/>
    <property type="match status" value="1"/>
</dbReference>
<feature type="transmembrane region" description="Helical" evidence="5">
    <location>
        <begin position="176"/>
        <end position="196"/>
    </location>
</feature>
<feature type="transmembrane region" description="Helical" evidence="5">
    <location>
        <begin position="146"/>
        <end position="164"/>
    </location>
</feature>
<gene>
    <name evidence="7" type="ORF">N5A92_04470</name>
</gene>
<dbReference type="Proteomes" id="UP001320831">
    <property type="component" value="Unassembled WGS sequence"/>
</dbReference>
<feature type="transmembrane region" description="Helical" evidence="5">
    <location>
        <begin position="109"/>
        <end position="134"/>
    </location>
</feature>
<comment type="similarity">
    <text evidence="5">Belongs to the ABC-2 integral membrane protein family.</text>
</comment>
<dbReference type="PANTHER" id="PTHR43229">
    <property type="entry name" value="NODULATION PROTEIN J"/>
    <property type="match status" value="1"/>
</dbReference>
<dbReference type="RefSeq" id="WP_260901000.1">
    <property type="nucleotide sequence ID" value="NZ_JAOCZP010000001.1"/>
</dbReference>
<dbReference type="InterPro" id="IPR013525">
    <property type="entry name" value="ABC2_TM"/>
</dbReference>
<dbReference type="InterPro" id="IPR051784">
    <property type="entry name" value="Nod_factor_ABC_transporter"/>
</dbReference>
<protein>
    <recommendedName>
        <fullName evidence="5">Transport permease protein</fullName>
    </recommendedName>
</protein>
<accession>A0ABT2LI96</accession>
<feature type="transmembrane region" description="Helical" evidence="5">
    <location>
        <begin position="26"/>
        <end position="44"/>
    </location>
</feature>
<evidence type="ECO:0000256" key="5">
    <source>
        <dbReference type="RuleBase" id="RU361157"/>
    </source>
</evidence>
<sequence>MSHASRALLAILARELLRFVQQRGRFLAALVRPLIWLLVFAAGFRASLGLSIIPPYETYITYDVYVVPGLIGMIQLFSGMQNSLSMVYDREMGSMRVLLSTPLPRGFLLIARMFSGTVVSIIQVYAFILIAAFFGTPLPSSGLLPLLPVLVLTGMALSALGMFLSSRVRQLENFAGVMNFLIFPMFFLSTALYPLWRIREGSVTLYHLCQYNPFTYVVELIRFTIYGQPNLPALGVVTATLVIFGAAALIGYTPARGGPTAGRAAA</sequence>
<feature type="transmembrane region" description="Helical" evidence="5">
    <location>
        <begin position="64"/>
        <end position="88"/>
    </location>
</feature>
<keyword evidence="8" id="KW-1185">Reference proteome</keyword>
<dbReference type="InterPro" id="IPR000412">
    <property type="entry name" value="ABC_2_transport"/>
</dbReference>
<dbReference type="InterPro" id="IPR022403">
    <property type="entry name" value="Alc_ABC_transptr_permease"/>
</dbReference>
<dbReference type="PIRSF" id="PIRSF006648">
    <property type="entry name" value="DrrB"/>
    <property type="match status" value="1"/>
</dbReference>
<dbReference type="Pfam" id="PF01061">
    <property type="entry name" value="ABC2_membrane"/>
    <property type="match status" value="1"/>
</dbReference>
<dbReference type="InterPro" id="IPR047817">
    <property type="entry name" value="ABC2_TM_bact-type"/>
</dbReference>
<name>A0ABT2LI96_9HYPH</name>
<reference evidence="7 8" key="1">
    <citation type="submission" date="2022-09" db="EMBL/GenBank/DDBJ databases">
        <title>Chelativorans salina sp. nov., a novel slightly halophilic bacterium isolated from a saline lake sediment enrichment.</title>
        <authorList>
            <person name="Gao L."/>
            <person name="Fang B.-Z."/>
            <person name="Li W.-J."/>
        </authorList>
    </citation>
    <scope>NUCLEOTIDE SEQUENCE [LARGE SCALE GENOMIC DNA]</scope>
    <source>
        <strain evidence="7 8">EGI FJ00035</strain>
    </source>
</reference>
<evidence type="ECO:0000256" key="3">
    <source>
        <dbReference type="ARBA" id="ARBA00022989"/>
    </source>
</evidence>
<evidence type="ECO:0000313" key="7">
    <source>
        <dbReference type="EMBL" id="MCT7374287.1"/>
    </source>
</evidence>
<evidence type="ECO:0000313" key="8">
    <source>
        <dbReference type="Proteomes" id="UP001320831"/>
    </source>
</evidence>
<proteinExistence type="inferred from homology"/>
<organism evidence="7 8">
    <name type="scientific">Chelativorans salis</name>
    <dbReference type="NCBI Taxonomy" id="2978478"/>
    <lineage>
        <taxon>Bacteria</taxon>
        <taxon>Pseudomonadati</taxon>
        <taxon>Pseudomonadota</taxon>
        <taxon>Alphaproteobacteria</taxon>
        <taxon>Hyphomicrobiales</taxon>
        <taxon>Phyllobacteriaceae</taxon>
        <taxon>Chelativorans</taxon>
    </lineage>
</organism>
<feature type="domain" description="ABC transmembrane type-2" evidence="6">
    <location>
        <begin position="24"/>
        <end position="255"/>
    </location>
</feature>